<protein>
    <recommendedName>
        <fullName evidence="2">F-box domain-containing protein</fullName>
    </recommendedName>
</protein>
<dbReference type="PROSITE" id="PS50181">
    <property type="entry name" value="FBOX"/>
    <property type="match status" value="1"/>
</dbReference>
<evidence type="ECO:0000256" key="1">
    <source>
        <dbReference type="SAM" id="MobiDB-lite"/>
    </source>
</evidence>
<dbReference type="RefSeq" id="XP_040764896.1">
    <property type="nucleotide sequence ID" value="XM_040907000.1"/>
</dbReference>
<dbReference type="EMBL" id="KV427620">
    <property type="protein sequence ID" value="KZT07156.1"/>
    <property type="molecule type" value="Genomic_DNA"/>
</dbReference>
<evidence type="ECO:0000313" key="4">
    <source>
        <dbReference type="Proteomes" id="UP000076871"/>
    </source>
</evidence>
<dbReference type="InParanoid" id="A0A165EJ32"/>
<keyword evidence="4" id="KW-1185">Reference proteome</keyword>
<sequence>MSLVALNTDILTAIVSFLSTDEAFQLSLTTKQFHAIAMRQAFRIINLKHLGHVKQVCTLLLQEPVKCLVLVRELRISSAALKGASKPTIARFTALLSHPSSVHIHSLGLGSIEWLLVQQPSCADAVAVLPNLTQLELWGVGSDSLAMVEKLTSKPHELALQFGLHFHPEDPIPALFSESRDTPTENSGSSTMSSTTTLHRSPPNSCSQWSSLSHLSLMDCKLPMSVFVLAFPNIKRICLRQVTSSLLSSLPSQADGICWPHLDFIDMGDVTYSHPWNVTCPVRHLVLRISRALVFSKFPLSLVETTMPVVLELEMGLELHARFWKMLAKVGKRLRYLIIVLKDAGTSPSCDYAQKLNRWKVRLLEMFAVF</sequence>
<evidence type="ECO:0000259" key="2">
    <source>
        <dbReference type="PROSITE" id="PS50181"/>
    </source>
</evidence>
<dbReference type="GeneID" id="63824029"/>
<dbReference type="Proteomes" id="UP000076871">
    <property type="component" value="Unassembled WGS sequence"/>
</dbReference>
<feature type="compositionally biased region" description="Low complexity" evidence="1">
    <location>
        <begin position="184"/>
        <end position="197"/>
    </location>
</feature>
<name>A0A165EJ32_9APHY</name>
<feature type="domain" description="F-box" evidence="2">
    <location>
        <begin position="1"/>
        <end position="45"/>
    </location>
</feature>
<organism evidence="3 4">
    <name type="scientific">Laetiporus sulphureus 93-53</name>
    <dbReference type="NCBI Taxonomy" id="1314785"/>
    <lineage>
        <taxon>Eukaryota</taxon>
        <taxon>Fungi</taxon>
        <taxon>Dikarya</taxon>
        <taxon>Basidiomycota</taxon>
        <taxon>Agaricomycotina</taxon>
        <taxon>Agaricomycetes</taxon>
        <taxon>Polyporales</taxon>
        <taxon>Laetiporus</taxon>
    </lineage>
</organism>
<proteinExistence type="predicted"/>
<dbReference type="AlphaFoldDB" id="A0A165EJ32"/>
<feature type="region of interest" description="Disordered" evidence="1">
    <location>
        <begin position="176"/>
        <end position="204"/>
    </location>
</feature>
<gene>
    <name evidence="3" type="ORF">LAESUDRAFT_713664</name>
</gene>
<evidence type="ECO:0000313" key="3">
    <source>
        <dbReference type="EMBL" id="KZT07156.1"/>
    </source>
</evidence>
<accession>A0A165EJ32</accession>
<dbReference type="InterPro" id="IPR001810">
    <property type="entry name" value="F-box_dom"/>
</dbReference>
<reference evidence="3 4" key="1">
    <citation type="journal article" date="2016" name="Mol. Biol. Evol.">
        <title>Comparative Genomics of Early-Diverging Mushroom-Forming Fungi Provides Insights into the Origins of Lignocellulose Decay Capabilities.</title>
        <authorList>
            <person name="Nagy L.G."/>
            <person name="Riley R."/>
            <person name="Tritt A."/>
            <person name="Adam C."/>
            <person name="Daum C."/>
            <person name="Floudas D."/>
            <person name="Sun H."/>
            <person name="Yadav J.S."/>
            <person name="Pangilinan J."/>
            <person name="Larsson K.H."/>
            <person name="Matsuura K."/>
            <person name="Barry K."/>
            <person name="Labutti K."/>
            <person name="Kuo R."/>
            <person name="Ohm R.A."/>
            <person name="Bhattacharya S.S."/>
            <person name="Shirouzu T."/>
            <person name="Yoshinaga Y."/>
            <person name="Martin F.M."/>
            <person name="Grigoriev I.V."/>
            <person name="Hibbett D.S."/>
        </authorList>
    </citation>
    <scope>NUCLEOTIDE SEQUENCE [LARGE SCALE GENOMIC DNA]</scope>
    <source>
        <strain evidence="3 4">93-53</strain>
    </source>
</reference>
<dbReference type="OrthoDB" id="2780918at2759"/>